<sequence length="306" mass="34437">MDLRLDALHYGSGVEMFLQQNWEFHTSARDQQSQQNKGQHDRLRGVQAPSTQRRRKRTIFSRGQLSDLEKAFTLTQYPDINTKEALATITGLPESKIQVWFQNRRARYFKSKKQTAGTGGKERKVTAPKYSAAEPEPACAPPLPPSHHSPTLPEPTWLTQGSYWGSVSPGQSVPGSPPQDNLAAGPVPTQFNSDVQPGFYGQFWVENSFFFQPESKVESPDPSYWDRAFSQYVASQDYSGEVAGCSATVAAPQRSQTVVYARADQTVPMQQMHQQQQQEENFIPPTTNYLSEVFYDDLNLSDFGLF</sequence>
<dbReference type="SUPFAM" id="SSF46689">
    <property type="entry name" value="Homeodomain-like"/>
    <property type="match status" value="1"/>
</dbReference>
<dbReference type="Pfam" id="PF00046">
    <property type="entry name" value="Homeodomain"/>
    <property type="match status" value="1"/>
</dbReference>
<feature type="DNA-binding region" description="Homeobox" evidence="1">
    <location>
        <begin position="53"/>
        <end position="112"/>
    </location>
</feature>
<keyword evidence="1 2" id="KW-0539">Nucleus</keyword>
<organism evidence="5 6">
    <name type="scientific">Acipenser ruthenus</name>
    <name type="common">Sterlet sturgeon</name>
    <dbReference type="NCBI Taxonomy" id="7906"/>
    <lineage>
        <taxon>Eukaryota</taxon>
        <taxon>Metazoa</taxon>
        <taxon>Chordata</taxon>
        <taxon>Craniata</taxon>
        <taxon>Vertebrata</taxon>
        <taxon>Euteleostomi</taxon>
        <taxon>Actinopterygii</taxon>
        <taxon>Chondrostei</taxon>
        <taxon>Acipenseriformes</taxon>
        <taxon>Acipenseridae</taxon>
        <taxon>Acipenser</taxon>
    </lineage>
</organism>
<dbReference type="PANTHER" id="PTHR47777">
    <property type="entry name" value="HOMEOBOX PROTEIN SEBOX"/>
    <property type="match status" value="1"/>
</dbReference>
<proteinExistence type="predicted"/>
<dbReference type="PROSITE" id="PS50071">
    <property type="entry name" value="HOMEOBOX_2"/>
    <property type="match status" value="1"/>
</dbReference>
<keyword evidence="6" id="KW-1185">Reference proteome</keyword>
<protein>
    <submittedName>
        <fullName evidence="5">Homeobox protein SEBOX</fullName>
    </submittedName>
</protein>
<name>A0A444UT75_ACIRT</name>
<feature type="domain" description="Homeobox" evidence="4">
    <location>
        <begin position="51"/>
        <end position="111"/>
    </location>
</feature>
<dbReference type="InterPro" id="IPR001356">
    <property type="entry name" value="HD"/>
</dbReference>
<dbReference type="AlphaFoldDB" id="A0A444UT75"/>
<reference evidence="5 6" key="1">
    <citation type="submission" date="2019-01" db="EMBL/GenBank/DDBJ databases">
        <title>Draft Genome and Complete Hox-Cluster Characterization of the Sterlet Sturgeon (Acipenser ruthenus).</title>
        <authorList>
            <person name="Wei Q."/>
        </authorList>
    </citation>
    <scope>NUCLEOTIDE SEQUENCE [LARGE SCALE GENOMIC DNA]</scope>
    <source>
        <strain evidence="5">WHYD16114868_AA</strain>
        <tissue evidence="5">Blood</tissue>
    </source>
</reference>
<dbReference type="PANTHER" id="PTHR47777:SF1">
    <property type="entry name" value="HOMEOBOX PROTEIN SEBOX"/>
    <property type="match status" value="1"/>
</dbReference>
<keyword evidence="1 2" id="KW-0238">DNA-binding</keyword>
<feature type="compositionally biased region" description="Pro residues" evidence="3">
    <location>
        <begin position="138"/>
        <end position="147"/>
    </location>
</feature>
<dbReference type="InterPro" id="IPR042223">
    <property type="entry name" value="SEBOX"/>
</dbReference>
<accession>A0A444UT75</accession>
<gene>
    <name evidence="5" type="ORF">EOD39_21250</name>
</gene>
<comment type="caution">
    <text evidence="5">The sequence shown here is derived from an EMBL/GenBank/DDBJ whole genome shotgun (WGS) entry which is preliminary data.</text>
</comment>
<dbReference type="InterPro" id="IPR009057">
    <property type="entry name" value="Homeodomain-like_sf"/>
</dbReference>
<dbReference type="Proteomes" id="UP000289886">
    <property type="component" value="Unassembled WGS sequence"/>
</dbReference>
<evidence type="ECO:0000256" key="1">
    <source>
        <dbReference type="PROSITE-ProRule" id="PRU00108"/>
    </source>
</evidence>
<evidence type="ECO:0000313" key="6">
    <source>
        <dbReference type="Proteomes" id="UP000289886"/>
    </source>
</evidence>
<feature type="region of interest" description="Disordered" evidence="3">
    <location>
        <begin position="27"/>
        <end position="57"/>
    </location>
</feature>
<comment type="subcellular location">
    <subcellularLocation>
        <location evidence="1 2">Nucleus</location>
    </subcellularLocation>
</comment>
<feature type="region of interest" description="Disordered" evidence="3">
    <location>
        <begin position="111"/>
        <end position="182"/>
    </location>
</feature>
<feature type="compositionally biased region" description="Polar residues" evidence="3">
    <location>
        <begin position="27"/>
        <end position="37"/>
    </location>
</feature>
<dbReference type="Gene3D" id="1.10.10.60">
    <property type="entry name" value="Homeodomain-like"/>
    <property type="match status" value="1"/>
</dbReference>
<dbReference type="GO" id="GO:0003677">
    <property type="term" value="F:DNA binding"/>
    <property type="evidence" value="ECO:0007669"/>
    <property type="project" value="UniProtKB-UniRule"/>
</dbReference>
<evidence type="ECO:0000259" key="4">
    <source>
        <dbReference type="PROSITE" id="PS50071"/>
    </source>
</evidence>
<feature type="compositionally biased region" description="Low complexity" evidence="3">
    <location>
        <begin position="165"/>
        <end position="174"/>
    </location>
</feature>
<evidence type="ECO:0000256" key="2">
    <source>
        <dbReference type="RuleBase" id="RU000682"/>
    </source>
</evidence>
<dbReference type="SMART" id="SM00389">
    <property type="entry name" value="HOX"/>
    <property type="match status" value="1"/>
</dbReference>
<dbReference type="CDD" id="cd00086">
    <property type="entry name" value="homeodomain"/>
    <property type="match status" value="1"/>
</dbReference>
<evidence type="ECO:0000256" key="3">
    <source>
        <dbReference type="SAM" id="MobiDB-lite"/>
    </source>
</evidence>
<dbReference type="GO" id="GO:0005634">
    <property type="term" value="C:nucleus"/>
    <property type="evidence" value="ECO:0007669"/>
    <property type="project" value="UniProtKB-SubCell"/>
</dbReference>
<evidence type="ECO:0000313" key="5">
    <source>
        <dbReference type="EMBL" id="RXM91370.1"/>
    </source>
</evidence>
<dbReference type="EMBL" id="SCEB01009044">
    <property type="protein sequence ID" value="RXM91370.1"/>
    <property type="molecule type" value="Genomic_DNA"/>
</dbReference>
<keyword evidence="1 2" id="KW-0371">Homeobox</keyword>